<evidence type="ECO:0000313" key="3">
    <source>
        <dbReference type="EMBL" id="WBM79193.1"/>
    </source>
</evidence>
<dbReference type="PANTHER" id="PTHR34819:SF3">
    <property type="entry name" value="CELL SURFACE PROTEIN"/>
    <property type="match status" value="1"/>
</dbReference>
<dbReference type="PANTHER" id="PTHR34819">
    <property type="entry name" value="LARGE CYSTEINE-RICH PERIPLASMIC PROTEIN OMCB"/>
    <property type="match status" value="1"/>
</dbReference>
<reference evidence="3 4" key="1">
    <citation type="submission" date="2021-05" db="EMBL/GenBank/DDBJ databases">
        <authorList>
            <person name="Kumar R."/>
            <person name="Kumar A."/>
            <person name="Mukhia S."/>
        </authorList>
    </citation>
    <scope>NUCLEOTIDE SEQUENCE [LARGE SCALE GENOMIC DNA]</scope>
    <source>
        <strain evidence="3 4">ERMR7:08</strain>
    </source>
</reference>
<dbReference type="Pfam" id="PF01345">
    <property type="entry name" value="DUF11"/>
    <property type="match status" value="3"/>
</dbReference>
<feature type="compositionally biased region" description="Pro residues" evidence="1">
    <location>
        <begin position="591"/>
        <end position="602"/>
    </location>
</feature>
<evidence type="ECO:0000313" key="4">
    <source>
        <dbReference type="Proteomes" id="UP001212421"/>
    </source>
</evidence>
<keyword evidence="4" id="KW-1185">Reference proteome</keyword>
<dbReference type="NCBIfam" id="TIGR01451">
    <property type="entry name" value="B_ant_repeat"/>
    <property type="match status" value="3"/>
</dbReference>
<evidence type="ECO:0000256" key="1">
    <source>
        <dbReference type="SAM" id="MobiDB-lite"/>
    </source>
</evidence>
<gene>
    <name evidence="3" type="ORF">KIV56_12045</name>
</gene>
<feature type="domain" description="DUF11" evidence="2">
    <location>
        <begin position="45"/>
        <end position="153"/>
    </location>
</feature>
<feature type="compositionally biased region" description="Basic and acidic residues" evidence="1">
    <location>
        <begin position="570"/>
        <end position="583"/>
    </location>
</feature>
<protein>
    <submittedName>
        <fullName evidence="3">DUF11 domain-containing protein</fullName>
    </submittedName>
</protein>
<dbReference type="EMBL" id="CP075584">
    <property type="protein sequence ID" value="WBM79193.1"/>
    <property type="molecule type" value="Genomic_DNA"/>
</dbReference>
<feature type="compositionally biased region" description="Basic and acidic residues" evidence="1">
    <location>
        <begin position="534"/>
        <end position="554"/>
    </location>
</feature>
<evidence type="ECO:0000259" key="2">
    <source>
        <dbReference type="Pfam" id="PF01345"/>
    </source>
</evidence>
<proteinExistence type="predicted"/>
<dbReference type="InterPro" id="IPR047589">
    <property type="entry name" value="DUF11_rpt"/>
</dbReference>
<dbReference type="InterPro" id="IPR001434">
    <property type="entry name" value="OmcB-like_DUF11"/>
</dbReference>
<accession>A0ABY7NCC2</accession>
<sequence>MGIPADAGPAVFTNTADVTGVLDEPAPNLHPNTASDPTDVTDLADVTIVKTITPAAGTVVAGDSISYDLTVTNAGPSTADALTVSDSLPAGFTATAISGAGWACSLVSASCTRATLGVTDSVISVTAAVASAVPDGTRAVNSATVGWTDSRSSSHTDTDSVPVTVVAVADLELVQSIATAAPLAGAEVVFDFALRNLGRSDTVGPITVTDVLPVGLRFRSNTAGWTCTAVPAASSPANTAQTVTCTLGDVGAGTAAGLVAGGTAAALSITVGTDPALGAVTLDNPGVVATPTTETTLANNPSPVQIVFARSANLSIVKTHTGTGAIGGATPFTLAVSNAGPSSAVGVHAVDTLPAGLTFIDAAGSDPAWSCSAAASARLGATDVSCTLSTPLAPGTHAPALVLNVLVDVRAFPSVANVAVVSAVTADPDPTDNTSTDPLDVAPLVSLSVSKHHLGQAVIGSNLDYLVSVTNTGATTDPGGFTAVDALPAGLSYVGSHGDDVSCAATAAATDAGTPRLRRVAGHVHLRRGTPGRGDPHGHDHGVRAGRRVPDRGQHGHRAQPLWRSGRPRGPGERHRDRSEGARAHRNRPPGRAPRPARPPRAPARRRAPVHESPTPRPACRIGASVAV</sequence>
<feature type="domain" description="DUF11" evidence="2">
    <location>
        <begin position="314"/>
        <end position="436"/>
    </location>
</feature>
<feature type="region of interest" description="Disordered" evidence="1">
    <location>
        <begin position="525"/>
        <end position="628"/>
    </location>
</feature>
<dbReference type="Proteomes" id="UP001212421">
    <property type="component" value="Chromosome"/>
</dbReference>
<feature type="domain" description="DUF11" evidence="2">
    <location>
        <begin position="170"/>
        <end position="303"/>
    </location>
</feature>
<name>A0ABY7NCC2_9MICO</name>
<dbReference type="InterPro" id="IPR051172">
    <property type="entry name" value="Chlamydia_OmcB"/>
</dbReference>
<organism evidence="3 4">
    <name type="scientific">Cryobacterium breve</name>
    <dbReference type="NCBI Taxonomy" id="1259258"/>
    <lineage>
        <taxon>Bacteria</taxon>
        <taxon>Bacillati</taxon>
        <taxon>Actinomycetota</taxon>
        <taxon>Actinomycetes</taxon>
        <taxon>Micrococcales</taxon>
        <taxon>Microbacteriaceae</taxon>
        <taxon>Cryobacterium</taxon>
    </lineage>
</organism>